<evidence type="ECO:0000256" key="1">
    <source>
        <dbReference type="SAM" id="Phobius"/>
    </source>
</evidence>
<accession>A0A1H9Y2E5</accession>
<keyword evidence="3" id="KW-1185">Reference proteome</keyword>
<dbReference type="EMBL" id="FOHE01000001">
    <property type="protein sequence ID" value="SES62899.1"/>
    <property type="molecule type" value="Genomic_DNA"/>
</dbReference>
<keyword evidence="1" id="KW-0472">Membrane</keyword>
<evidence type="ECO:0000313" key="3">
    <source>
        <dbReference type="Proteomes" id="UP000198618"/>
    </source>
</evidence>
<dbReference type="Proteomes" id="UP000198618">
    <property type="component" value="Unassembled WGS sequence"/>
</dbReference>
<name>A0A1H9Y2E5_9BACI</name>
<keyword evidence="1" id="KW-0812">Transmembrane</keyword>
<dbReference type="STRING" id="930131.SAMN05216389_101142"/>
<organism evidence="2 3">
    <name type="scientific">Oceanobacillus limi</name>
    <dbReference type="NCBI Taxonomy" id="930131"/>
    <lineage>
        <taxon>Bacteria</taxon>
        <taxon>Bacillati</taxon>
        <taxon>Bacillota</taxon>
        <taxon>Bacilli</taxon>
        <taxon>Bacillales</taxon>
        <taxon>Bacillaceae</taxon>
        <taxon>Oceanobacillus</taxon>
    </lineage>
</organism>
<feature type="transmembrane region" description="Helical" evidence="1">
    <location>
        <begin position="6"/>
        <end position="22"/>
    </location>
</feature>
<feature type="transmembrane region" description="Helical" evidence="1">
    <location>
        <begin position="27"/>
        <end position="44"/>
    </location>
</feature>
<evidence type="ECO:0000313" key="2">
    <source>
        <dbReference type="EMBL" id="SES62899.1"/>
    </source>
</evidence>
<proteinExistence type="predicted"/>
<keyword evidence="1" id="KW-1133">Transmembrane helix</keyword>
<reference evidence="2 3" key="1">
    <citation type="submission" date="2016-10" db="EMBL/GenBank/DDBJ databases">
        <authorList>
            <person name="de Groot N.N."/>
        </authorList>
    </citation>
    <scope>NUCLEOTIDE SEQUENCE [LARGE SCALE GENOMIC DNA]</scope>
    <source>
        <strain evidence="2 3">IBRC-M 10780</strain>
    </source>
</reference>
<sequence>MIADLLGSTLVLVISVLLRFRFQKMRSISIVIISVLVGTFYTLTTSEEYRLLFDTLLFNSLVSLCAVWLVKISIKMKPNLIKMSNGYEKIES</sequence>
<feature type="transmembrane region" description="Helical" evidence="1">
    <location>
        <begin position="56"/>
        <end position="74"/>
    </location>
</feature>
<protein>
    <submittedName>
        <fullName evidence="2">Uncharacterized protein</fullName>
    </submittedName>
</protein>
<dbReference type="AlphaFoldDB" id="A0A1H9Y2E5"/>
<gene>
    <name evidence="2" type="ORF">SAMN05216389_101142</name>
</gene>